<dbReference type="EMBL" id="QKXF01000651">
    <property type="protein sequence ID" value="RQM10176.1"/>
    <property type="molecule type" value="Genomic_DNA"/>
</dbReference>
<comment type="caution">
    <text evidence="2">The sequence shown here is derived from an EMBL/GenBank/DDBJ whole genome shotgun (WGS) entry which is preliminary data.</text>
</comment>
<feature type="transmembrane region" description="Helical" evidence="1">
    <location>
        <begin position="23"/>
        <end position="49"/>
    </location>
</feature>
<evidence type="ECO:0000313" key="3">
    <source>
        <dbReference type="Proteomes" id="UP000286097"/>
    </source>
</evidence>
<protein>
    <submittedName>
        <fullName evidence="2">Uncharacterized protein</fullName>
    </submittedName>
</protein>
<sequence length="152" mass="17302">MTTELYRLGTSAVLKLIQKQNGWITTVILIADTAHFGVSIWIGALVYELSKLVALSMDRGEKHERAKIRLYSWIGHSCIAMFLVVQVVLAIAFSGYSTYAYSLLLAAYVVQIVVLIYMVIVVIMLKFRGRNYESVHGHFVASPLYRRLKWIM</sequence>
<keyword evidence="1" id="KW-1133">Transmembrane helix</keyword>
<gene>
    <name evidence="2" type="ORF">DD237_004346</name>
</gene>
<proteinExistence type="predicted"/>
<accession>A0A425BZK6</accession>
<reference evidence="2 3" key="1">
    <citation type="submission" date="2018-06" db="EMBL/GenBank/DDBJ databases">
        <title>Comparative genomics of downy mildews reveals potential adaptations to biotrophy.</title>
        <authorList>
            <person name="Fletcher K."/>
            <person name="Klosterman S.J."/>
            <person name="Derevnina L."/>
            <person name="Martin F."/>
            <person name="Koike S."/>
            <person name="Reyes Chin-Wo S."/>
            <person name="Mou B."/>
            <person name="Michelmore R."/>
        </authorList>
    </citation>
    <scope>NUCLEOTIDE SEQUENCE [LARGE SCALE GENOMIC DNA]</scope>
    <source>
        <strain evidence="2 3">R13</strain>
    </source>
</reference>
<feature type="transmembrane region" description="Helical" evidence="1">
    <location>
        <begin position="70"/>
        <end position="93"/>
    </location>
</feature>
<organism evidence="2 3">
    <name type="scientific">Peronospora effusa</name>
    <dbReference type="NCBI Taxonomy" id="542832"/>
    <lineage>
        <taxon>Eukaryota</taxon>
        <taxon>Sar</taxon>
        <taxon>Stramenopiles</taxon>
        <taxon>Oomycota</taxon>
        <taxon>Peronosporomycetes</taxon>
        <taxon>Peronosporales</taxon>
        <taxon>Peronosporaceae</taxon>
        <taxon>Peronospora</taxon>
    </lineage>
</organism>
<name>A0A425BZK6_9STRA</name>
<keyword evidence="1" id="KW-0812">Transmembrane</keyword>
<dbReference type="VEuPathDB" id="FungiDB:DD237_004346"/>
<evidence type="ECO:0000313" key="2">
    <source>
        <dbReference type="EMBL" id="RQM10176.1"/>
    </source>
</evidence>
<dbReference type="Proteomes" id="UP000286097">
    <property type="component" value="Unassembled WGS sequence"/>
</dbReference>
<dbReference type="AlphaFoldDB" id="A0A425BZK6"/>
<feature type="transmembrane region" description="Helical" evidence="1">
    <location>
        <begin position="99"/>
        <end position="125"/>
    </location>
</feature>
<keyword evidence="1" id="KW-0472">Membrane</keyword>
<evidence type="ECO:0000256" key="1">
    <source>
        <dbReference type="SAM" id="Phobius"/>
    </source>
</evidence>